<dbReference type="NCBIfam" id="TIGR03598">
    <property type="entry name" value="GTPase_YsxC"/>
    <property type="match status" value="1"/>
</dbReference>
<keyword evidence="13" id="KW-1185">Reference proteome</keyword>
<evidence type="ECO:0000256" key="10">
    <source>
        <dbReference type="HAMAP-Rule" id="MF_00321"/>
    </source>
</evidence>
<dbReference type="InterPro" id="IPR019987">
    <property type="entry name" value="GTP-bd_ribosome_bio_YsxC"/>
</dbReference>
<dbReference type="Pfam" id="PF01926">
    <property type="entry name" value="MMR_HSR1"/>
    <property type="match status" value="1"/>
</dbReference>
<comment type="caution">
    <text evidence="12">The sequence shown here is derived from an EMBL/GenBank/DDBJ whole genome shotgun (WGS) entry which is preliminary data.</text>
</comment>
<dbReference type="CDD" id="cd01876">
    <property type="entry name" value="YihA_EngB"/>
    <property type="match status" value="1"/>
</dbReference>
<dbReference type="PANTHER" id="PTHR11649:SF13">
    <property type="entry name" value="ENGB-TYPE G DOMAIN-CONTAINING PROTEIN"/>
    <property type="match status" value="1"/>
</dbReference>
<dbReference type="HAMAP" id="MF_00321">
    <property type="entry name" value="GTPase_EngB"/>
    <property type="match status" value="1"/>
</dbReference>
<dbReference type="GO" id="GO:0005525">
    <property type="term" value="F:GTP binding"/>
    <property type="evidence" value="ECO:0007669"/>
    <property type="project" value="UniProtKB-UniRule"/>
</dbReference>
<dbReference type="PROSITE" id="PS51706">
    <property type="entry name" value="G_ENGB"/>
    <property type="match status" value="1"/>
</dbReference>
<evidence type="ECO:0000256" key="8">
    <source>
        <dbReference type="ARBA" id="ARBA00023210"/>
    </source>
</evidence>
<feature type="domain" description="EngB-type G" evidence="11">
    <location>
        <begin position="28"/>
        <end position="207"/>
    </location>
</feature>
<evidence type="ECO:0000313" key="12">
    <source>
        <dbReference type="EMBL" id="NIZ46547.1"/>
    </source>
</evidence>
<dbReference type="AlphaFoldDB" id="A0A968KXG4"/>
<sequence length="218" mass="24728">MEVPFRILFNKTLFAQGAPLYEQLPEDDLIELAIAGRSNAGKSTLINNLTQQNKLARVSQTPGKTREINLFHLFSNQHTAPIARLVDLPGYGYAKVGKALKISWQHELTTYLTQRQQLKLLLIILDSRMPPTDLDLQLIQMSAIRGLQQIFIFNKVDKLNQSGKAKLKTIAEKMSYDTPNTSFIFYSSPKNIGKEILTKQLSEITAQYLIHKEETDLP</sequence>
<dbReference type="RefSeq" id="WP_167703002.1">
    <property type="nucleotide sequence ID" value="NZ_CP118168.1"/>
</dbReference>
<keyword evidence="5 10" id="KW-0547">Nucleotide-binding</keyword>
<dbReference type="PANTHER" id="PTHR11649">
    <property type="entry name" value="MSS1/TRME-RELATED GTP-BINDING PROTEIN"/>
    <property type="match status" value="1"/>
</dbReference>
<comment type="cofactor">
    <cofactor evidence="1">
        <name>Mg(2+)</name>
        <dbReference type="ChEBI" id="CHEBI:18420"/>
    </cofactor>
</comment>
<evidence type="ECO:0000256" key="9">
    <source>
        <dbReference type="ARBA" id="ARBA00023306"/>
    </source>
</evidence>
<keyword evidence="7 10" id="KW-0342">GTP-binding</keyword>
<protein>
    <recommendedName>
        <fullName evidence="10">Probable GTP-binding protein EngB</fullName>
    </recommendedName>
</protein>
<proteinExistence type="inferred from homology"/>
<evidence type="ECO:0000259" key="11">
    <source>
        <dbReference type="PROSITE" id="PS51706"/>
    </source>
</evidence>
<dbReference type="GO" id="GO:0046872">
    <property type="term" value="F:metal ion binding"/>
    <property type="evidence" value="ECO:0007669"/>
    <property type="project" value="UniProtKB-KW"/>
</dbReference>
<keyword evidence="8 10" id="KW-0717">Septation</keyword>
<evidence type="ECO:0000313" key="13">
    <source>
        <dbReference type="Proteomes" id="UP000752013"/>
    </source>
</evidence>
<comment type="similarity">
    <text evidence="2 10">Belongs to the TRAFAC class TrmE-Era-EngA-EngB-Septin-like GTPase superfamily. EngB GTPase family.</text>
</comment>
<dbReference type="GO" id="GO:0005829">
    <property type="term" value="C:cytosol"/>
    <property type="evidence" value="ECO:0007669"/>
    <property type="project" value="TreeGrafter"/>
</dbReference>
<dbReference type="Proteomes" id="UP000752013">
    <property type="component" value="Unassembled WGS sequence"/>
</dbReference>
<dbReference type="InterPro" id="IPR030393">
    <property type="entry name" value="G_ENGB_dom"/>
</dbReference>
<evidence type="ECO:0000256" key="5">
    <source>
        <dbReference type="ARBA" id="ARBA00022741"/>
    </source>
</evidence>
<comment type="function">
    <text evidence="10">Necessary for normal cell division and for the maintenance of normal septation.</text>
</comment>
<name>A0A968KXG4_9SPIO</name>
<reference evidence="12" key="1">
    <citation type="submission" date="2020-03" db="EMBL/GenBank/DDBJ databases">
        <title>Spirochaetal bacteria isolated from arthropods constitute a novel genus Entomospira genus novum within the order Spirochaetales.</title>
        <authorList>
            <person name="Grana-Miraglia L."/>
            <person name="Sikutova S."/>
            <person name="Fingerle V."/>
            <person name="Sing A."/>
            <person name="Castillo-Ramirez S."/>
            <person name="Margos G."/>
            <person name="Rudolf I."/>
        </authorList>
    </citation>
    <scope>NUCLEOTIDE SEQUENCE</scope>
    <source>
        <strain evidence="12">BR208</strain>
    </source>
</reference>
<evidence type="ECO:0000256" key="2">
    <source>
        <dbReference type="ARBA" id="ARBA00009638"/>
    </source>
</evidence>
<dbReference type="InterPro" id="IPR027417">
    <property type="entry name" value="P-loop_NTPase"/>
</dbReference>
<dbReference type="Gene3D" id="3.40.50.300">
    <property type="entry name" value="P-loop containing nucleotide triphosphate hydrolases"/>
    <property type="match status" value="1"/>
</dbReference>
<dbReference type="InterPro" id="IPR006073">
    <property type="entry name" value="GTP-bd"/>
</dbReference>
<gene>
    <name evidence="12" type="primary">ysxC</name>
    <name evidence="10" type="synonym">engB</name>
    <name evidence="12" type="ORF">HCT46_01210</name>
</gene>
<accession>A0A968KXG4</accession>
<keyword evidence="6" id="KW-0460">Magnesium</keyword>
<keyword evidence="9 10" id="KW-0131">Cell cycle</keyword>
<evidence type="ECO:0000256" key="1">
    <source>
        <dbReference type="ARBA" id="ARBA00001946"/>
    </source>
</evidence>
<evidence type="ECO:0000256" key="7">
    <source>
        <dbReference type="ARBA" id="ARBA00023134"/>
    </source>
</evidence>
<evidence type="ECO:0000256" key="6">
    <source>
        <dbReference type="ARBA" id="ARBA00022842"/>
    </source>
</evidence>
<keyword evidence="3 10" id="KW-0132">Cell division</keyword>
<evidence type="ECO:0000256" key="3">
    <source>
        <dbReference type="ARBA" id="ARBA00022618"/>
    </source>
</evidence>
<evidence type="ECO:0000256" key="4">
    <source>
        <dbReference type="ARBA" id="ARBA00022723"/>
    </source>
</evidence>
<dbReference type="EMBL" id="JAATLK010000001">
    <property type="protein sequence ID" value="NIZ46547.1"/>
    <property type="molecule type" value="Genomic_DNA"/>
</dbReference>
<dbReference type="SUPFAM" id="SSF52540">
    <property type="entry name" value="P-loop containing nucleoside triphosphate hydrolases"/>
    <property type="match status" value="1"/>
</dbReference>
<organism evidence="12 13">
    <name type="scientific">Entomospira nematocerorum</name>
    <dbReference type="NCBI Taxonomy" id="2719987"/>
    <lineage>
        <taxon>Bacteria</taxon>
        <taxon>Pseudomonadati</taxon>
        <taxon>Spirochaetota</taxon>
        <taxon>Spirochaetia</taxon>
        <taxon>Spirochaetales</taxon>
        <taxon>Spirochaetaceae</taxon>
        <taxon>Entomospira</taxon>
    </lineage>
</organism>
<dbReference type="GO" id="GO:0000917">
    <property type="term" value="P:division septum assembly"/>
    <property type="evidence" value="ECO:0007669"/>
    <property type="project" value="UniProtKB-KW"/>
</dbReference>
<keyword evidence="4" id="KW-0479">Metal-binding</keyword>